<reference evidence="10" key="1">
    <citation type="journal article" date="2019" name="Int. J. Syst. Evol. Microbiol.">
        <title>The Global Catalogue of Microorganisms (GCM) 10K type strain sequencing project: providing services to taxonomists for standard genome sequencing and annotation.</title>
        <authorList>
            <consortium name="The Broad Institute Genomics Platform"/>
            <consortium name="The Broad Institute Genome Sequencing Center for Infectious Disease"/>
            <person name="Wu L."/>
            <person name="Ma J."/>
        </authorList>
    </citation>
    <scope>NUCLEOTIDE SEQUENCE [LARGE SCALE GENOMIC DNA]</scope>
    <source>
        <strain evidence="10">CCUG 73951</strain>
    </source>
</reference>
<dbReference type="Gene3D" id="1.20.1250.20">
    <property type="entry name" value="MFS general substrate transporter like domains"/>
    <property type="match status" value="2"/>
</dbReference>
<protein>
    <submittedName>
        <fullName evidence="9">MFS transporter</fullName>
    </submittedName>
</protein>
<sequence>MNKKVYMLAIVSFVVGTVELIIGGTLDLIAVDLGVTLGQAGLLITIFSLVFAIASPLLLTVTAKYERKQLTLVALFVFFLGNLLAFWSPTYTVILIARIISAASGSLLVVLGITMASAIVQKEYKARAIGIIYMGISGSLVLGVPIGLTIGNAFGWRAPFLLIAILTLVSMVGVALFLEKIEPKPGLPLRQQIRTLKDNKIFTAQLTSFLFLTGHLTLYAYLTPFLKTTMGLDGTWVSIVYFIFGVAAVLGGGAGGLISDKWGAERSIPVIITAFAISIFIIPFVTFSLPLFLTVMVMWSMLSWAITPAQQSYLIASAPETSDIQQSLNNSALHFGIAFGSTIGAIVIEQSSVIHNASVGGVFVLFALVTAVYSITRSSGVVSAKTSQSS</sequence>
<evidence type="ECO:0000256" key="4">
    <source>
        <dbReference type="ARBA" id="ARBA00022692"/>
    </source>
</evidence>
<feature type="transmembrane region" description="Helical" evidence="7">
    <location>
        <begin position="234"/>
        <end position="258"/>
    </location>
</feature>
<organism evidence="9 10">
    <name type="scientific">Halobacillus campisalis</name>
    <dbReference type="NCBI Taxonomy" id="435909"/>
    <lineage>
        <taxon>Bacteria</taxon>
        <taxon>Bacillati</taxon>
        <taxon>Bacillota</taxon>
        <taxon>Bacilli</taxon>
        <taxon>Bacillales</taxon>
        <taxon>Bacillaceae</taxon>
        <taxon>Halobacillus</taxon>
    </lineage>
</organism>
<evidence type="ECO:0000313" key="9">
    <source>
        <dbReference type="EMBL" id="MFC7322013.1"/>
    </source>
</evidence>
<dbReference type="InterPro" id="IPR001958">
    <property type="entry name" value="Tet-R_TetA/multi-R_MdtG-like"/>
</dbReference>
<evidence type="ECO:0000256" key="5">
    <source>
        <dbReference type="ARBA" id="ARBA00022989"/>
    </source>
</evidence>
<evidence type="ECO:0000259" key="8">
    <source>
        <dbReference type="PROSITE" id="PS50850"/>
    </source>
</evidence>
<feature type="transmembrane region" description="Helical" evidence="7">
    <location>
        <begin position="270"/>
        <end position="291"/>
    </location>
</feature>
<dbReference type="InterPro" id="IPR050189">
    <property type="entry name" value="MFS_Efflux_Transporters"/>
</dbReference>
<keyword evidence="2" id="KW-0813">Transport</keyword>
<dbReference type="InterPro" id="IPR036259">
    <property type="entry name" value="MFS_trans_sf"/>
</dbReference>
<comment type="subcellular location">
    <subcellularLocation>
        <location evidence="1">Cell membrane</location>
        <topology evidence="1">Multi-pass membrane protein</topology>
    </subcellularLocation>
</comment>
<feature type="transmembrane region" description="Helical" evidence="7">
    <location>
        <begin position="7"/>
        <end position="31"/>
    </location>
</feature>
<dbReference type="PROSITE" id="PS50850">
    <property type="entry name" value="MFS"/>
    <property type="match status" value="1"/>
</dbReference>
<dbReference type="Pfam" id="PF07690">
    <property type="entry name" value="MFS_1"/>
    <property type="match status" value="1"/>
</dbReference>
<name>A0ABW2K790_9BACI</name>
<keyword evidence="10" id="KW-1185">Reference proteome</keyword>
<feature type="domain" description="Major facilitator superfamily (MFS) profile" evidence="8">
    <location>
        <begin position="4"/>
        <end position="385"/>
    </location>
</feature>
<dbReference type="EMBL" id="JBHTBY010000011">
    <property type="protein sequence ID" value="MFC7322013.1"/>
    <property type="molecule type" value="Genomic_DNA"/>
</dbReference>
<evidence type="ECO:0000256" key="3">
    <source>
        <dbReference type="ARBA" id="ARBA00022475"/>
    </source>
</evidence>
<evidence type="ECO:0000256" key="7">
    <source>
        <dbReference type="SAM" id="Phobius"/>
    </source>
</evidence>
<keyword evidence="5 7" id="KW-1133">Transmembrane helix</keyword>
<accession>A0ABW2K790</accession>
<dbReference type="PRINTS" id="PR01035">
    <property type="entry name" value="TCRTETA"/>
</dbReference>
<comment type="caution">
    <text evidence="9">The sequence shown here is derived from an EMBL/GenBank/DDBJ whole genome shotgun (WGS) entry which is preliminary data.</text>
</comment>
<feature type="transmembrane region" description="Helical" evidence="7">
    <location>
        <begin position="93"/>
        <end position="119"/>
    </location>
</feature>
<evidence type="ECO:0000256" key="2">
    <source>
        <dbReference type="ARBA" id="ARBA00022448"/>
    </source>
</evidence>
<feature type="transmembrane region" description="Helical" evidence="7">
    <location>
        <begin position="328"/>
        <end position="348"/>
    </location>
</feature>
<keyword evidence="6 7" id="KW-0472">Membrane</keyword>
<feature type="transmembrane region" description="Helical" evidence="7">
    <location>
        <begin position="131"/>
        <end position="154"/>
    </location>
</feature>
<dbReference type="PANTHER" id="PTHR43124:SF10">
    <property type="entry name" value="PURINE EFFLUX PUMP PBUE"/>
    <property type="match status" value="1"/>
</dbReference>
<gene>
    <name evidence="9" type="ORF">ACFQMN_14090</name>
</gene>
<keyword evidence="3" id="KW-1003">Cell membrane</keyword>
<dbReference type="PANTHER" id="PTHR43124">
    <property type="entry name" value="PURINE EFFLUX PUMP PBUE"/>
    <property type="match status" value="1"/>
</dbReference>
<keyword evidence="4 7" id="KW-0812">Transmembrane</keyword>
<dbReference type="Proteomes" id="UP001596494">
    <property type="component" value="Unassembled WGS sequence"/>
</dbReference>
<dbReference type="InterPro" id="IPR020846">
    <property type="entry name" value="MFS_dom"/>
</dbReference>
<feature type="transmembrane region" description="Helical" evidence="7">
    <location>
        <begin position="354"/>
        <end position="375"/>
    </location>
</feature>
<dbReference type="InterPro" id="IPR011701">
    <property type="entry name" value="MFS"/>
</dbReference>
<evidence type="ECO:0000256" key="1">
    <source>
        <dbReference type="ARBA" id="ARBA00004651"/>
    </source>
</evidence>
<feature type="transmembrane region" description="Helical" evidence="7">
    <location>
        <begin position="160"/>
        <end position="178"/>
    </location>
</feature>
<dbReference type="CDD" id="cd17324">
    <property type="entry name" value="MFS_NepI_like"/>
    <property type="match status" value="1"/>
</dbReference>
<evidence type="ECO:0000313" key="10">
    <source>
        <dbReference type="Proteomes" id="UP001596494"/>
    </source>
</evidence>
<feature type="transmembrane region" description="Helical" evidence="7">
    <location>
        <begin position="70"/>
        <end position="87"/>
    </location>
</feature>
<evidence type="ECO:0000256" key="6">
    <source>
        <dbReference type="ARBA" id="ARBA00023136"/>
    </source>
</evidence>
<dbReference type="RefSeq" id="WP_289215931.1">
    <property type="nucleotide sequence ID" value="NZ_JAPVRC010000004.1"/>
</dbReference>
<feature type="transmembrane region" description="Helical" evidence="7">
    <location>
        <begin position="199"/>
        <end position="222"/>
    </location>
</feature>
<dbReference type="SUPFAM" id="SSF103473">
    <property type="entry name" value="MFS general substrate transporter"/>
    <property type="match status" value="1"/>
</dbReference>
<proteinExistence type="predicted"/>
<feature type="transmembrane region" description="Helical" evidence="7">
    <location>
        <begin position="37"/>
        <end position="58"/>
    </location>
</feature>